<proteinExistence type="predicted"/>
<protein>
    <submittedName>
        <fullName evidence="1">Uncharacterized protein</fullName>
    </submittedName>
</protein>
<evidence type="ECO:0000313" key="1">
    <source>
        <dbReference type="EMBL" id="GBP20328.1"/>
    </source>
</evidence>
<dbReference type="Proteomes" id="UP000299102">
    <property type="component" value="Unassembled WGS sequence"/>
</dbReference>
<dbReference type="OrthoDB" id="7460745at2759"/>
<dbReference type="AlphaFoldDB" id="A0A4C1U253"/>
<gene>
    <name evidence="1" type="ORF">EVAR_10591_1</name>
</gene>
<sequence>MAIEMNLLSLNSEGAFRTMMHRRMPHIKNITSTVDITNSLGSTMSRRTRRLEEKEIEKYLFGDIPSDNGSICSCEDDEEEAENQPNPMVLGDLIGVQIAHDDIYDSDDNLSLSSRLQRNPDSTV</sequence>
<keyword evidence="2" id="KW-1185">Reference proteome</keyword>
<evidence type="ECO:0000313" key="2">
    <source>
        <dbReference type="Proteomes" id="UP000299102"/>
    </source>
</evidence>
<reference evidence="1 2" key="1">
    <citation type="journal article" date="2019" name="Commun. Biol.">
        <title>The bagworm genome reveals a unique fibroin gene that provides high tensile strength.</title>
        <authorList>
            <person name="Kono N."/>
            <person name="Nakamura H."/>
            <person name="Ohtoshi R."/>
            <person name="Tomita M."/>
            <person name="Numata K."/>
            <person name="Arakawa K."/>
        </authorList>
    </citation>
    <scope>NUCLEOTIDE SEQUENCE [LARGE SCALE GENOMIC DNA]</scope>
</reference>
<comment type="caution">
    <text evidence="1">The sequence shown here is derived from an EMBL/GenBank/DDBJ whole genome shotgun (WGS) entry which is preliminary data.</text>
</comment>
<name>A0A4C1U253_EUMVA</name>
<accession>A0A4C1U253</accession>
<organism evidence="1 2">
    <name type="scientific">Eumeta variegata</name>
    <name type="common">Bagworm moth</name>
    <name type="synonym">Eumeta japonica</name>
    <dbReference type="NCBI Taxonomy" id="151549"/>
    <lineage>
        <taxon>Eukaryota</taxon>
        <taxon>Metazoa</taxon>
        <taxon>Ecdysozoa</taxon>
        <taxon>Arthropoda</taxon>
        <taxon>Hexapoda</taxon>
        <taxon>Insecta</taxon>
        <taxon>Pterygota</taxon>
        <taxon>Neoptera</taxon>
        <taxon>Endopterygota</taxon>
        <taxon>Lepidoptera</taxon>
        <taxon>Glossata</taxon>
        <taxon>Ditrysia</taxon>
        <taxon>Tineoidea</taxon>
        <taxon>Psychidae</taxon>
        <taxon>Oiketicinae</taxon>
        <taxon>Eumeta</taxon>
    </lineage>
</organism>
<dbReference type="EMBL" id="BGZK01000117">
    <property type="protein sequence ID" value="GBP20328.1"/>
    <property type="molecule type" value="Genomic_DNA"/>
</dbReference>